<feature type="compositionally biased region" description="Polar residues" evidence="1">
    <location>
        <begin position="82"/>
        <end position="110"/>
    </location>
</feature>
<dbReference type="Proteomes" id="UP000306630">
    <property type="component" value="Unassembled WGS sequence"/>
</dbReference>
<gene>
    <name evidence="2" type="ORF">E5333_12170</name>
</gene>
<dbReference type="InterPro" id="IPR021823">
    <property type="entry name" value="DUF3408"/>
</dbReference>
<protein>
    <submittedName>
        <fullName evidence="2">DUF3408 domain-containing protein</fullName>
    </submittedName>
</protein>
<dbReference type="AlphaFoldDB" id="A0A4S2FP29"/>
<reference evidence="2 3" key="1">
    <citation type="submission" date="2019-04" db="EMBL/GenBank/DDBJ databases">
        <title>Microbes associate with the intestines of laboratory mice.</title>
        <authorList>
            <person name="Navarre W."/>
            <person name="Wong E."/>
            <person name="Huang K."/>
            <person name="Tropini C."/>
            <person name="Ng K."/>
            <person name="Yu B."/>
        </authorList>
    </citation>
    <scope>NUCLEOTIDE SEQUENCE [LARGE SCALE GENOMIC DNA]</scope>
    <source>
        <strain evidence="2 3">NM06_A21</strain>
    </source>
</reference>
<evidence type="ECO:0000256" key="1">
    <source>
        <dbReference type="SAM" id="MobiDB-lite"/>
    </source>
</evidence>
<accession>A0A4S2FP29</accession>
<evidence type="ECO:0000313" key="2">
    <source>
        <dbReference type="EMBL" id="TGY70854.1"/>
    </source>
</evidence>
<evidence type="ECO:0000313" key="3">
    <source>
        <dbReference type="Proteomes" id="UP000306630"/>
    </source>
</evidence>
<proteinExistence type="predicted"/>
<organism evidence="2 3">
    <name type="scientific">Muribaculum intestinale</name>
    <dbReference type="NCBI Taxonomy" id="1796646"/>
    <lineage>
        <taxon>Bacteria</taxon>
        <taxon>Pseudomonadati</taxon>
        <taxon>Bacteroidota</taxon>
        <taxon>Bacteroidia</taxon>
        <taxon>Bacteroidales</taxon>
        <taxon>Muribaculaceae</taxon>
        <taxon>Muribaculum</taxon>
    </lineage>
</organism>
<dbReference type="EMBL" id="SRYD01000055">
    <property type="protein sequence ID" value="TGY70854.1"/>
    <property type="molecule type" value="Genomic_DNA"/>
</dbReference>
<feature type="region of interest" description="Disordered" evidence="1">
    <location>
        <begin position="82"/>
        <end position="122"/>
    </location>
</feature>
<dbReference type="Pfam" id="PF11888">
    <property type="entry name" value="DUF3408"/>
    <property type="match status" value="1"/>
</dbReference>
<comment type="caution">
    <text evidence="2">The sequence shown here is derived from an EMBL/GenBank/DDBJ whole genome shotgun (WGS) entry which is preliminary data.</text>
</comment>
<name>A0A4S2FP29_9BACT</name>
<sequence length="192" mass="21300">MAQPLLTAQHYTLGSTTSTSISQIKVSPKTHFPMKTNKSTASKSTELTDAPKSIVSTIKPQIIMQPDNSINSTPTINAVNSDNAVNSTSPANTDNLFDNEQTATNTTEPPKQQRVGKQQRKSDYADFKATYLAPSKLMKRHPVNIEDSVWAKLERIARILGDRDTTVGSYINAVLLEHLNLYADDIEIWRKL</sequence>